<accession>A0AAN2CAM0</accession>
<evidence type="ECO:0000256" key="3">
    <source>
        <dbReference type="ARBA" id="ARBA00022801"/>
    </source>
</evidence>
<feature type="domain" description="Peptidase M20 dimerisation" evidence="4">
    <location>
        <begin position="211"/>
        <end position="366"/>
    </location>
</feature>
<dbReference type="InterPro" id="IPR051458">
    <property type="entry name" value="Cyt/Met_Dipeptidase"/>
</dbReference>
<name>A0AAN2CAM0_UNVUL</name>
<dbReference type="InterPro" id="IPR011650">
    <property type="entry name" value="Peptidase_M20_dimer"/>
</dbReference>
<dbReference type="PANTHER" id="PTHR43270">
    <property type="entry name" value="BETA-ALA-HIS DIPEPTIDASE"/>
    <property type="match status" value="1"/>
</dbReference>
<reference evidence="5 6" key="1">
    <citation type="journal article" date="2022" name="ISME Commun">
        <title>Vulcanimicrobium alpinus gen. nov. sp. nov., the first cultivated representative of the candidate phylum 'Eremiobacterota', is a metabolically versatile aerobic anoxygenic phototroph.</title>
        <authorList>
            <person name="Yabe S."/>
            <person name="Muto K."/>
            <person name="Abe K."/>
            <person name="Yokota A."/>
            <person name="Staudigel H."/>
            <person name="Tebo B.M."/>
        </authorList>
    </citation>
    <scope>NUCLEOTIDE SEQUENCE [LARGE SCALE GENOMIC DNA]</scope>
    <source>
        <strain evidence="5 6">WC8-2</strain>
    </source>
</reference>
<sequence>MLTRPPAAIDAATWREYLAFCAMPSDAIVPADIQRNAAWLVDACARRALDARLLANGDVPMVYAAWPRVRTELPTILFYAHFDAQPVVAEAWSQPDPWTPVLKERALDGTWRTIPAERLFDAQPDPEWRVFGRAAADDKGPIVMLLAALDALRSAGAEPCVNVKILLDSEEEQGSPSIAGVLARERALLAADAMVVNDGPMHASRRPTLVYGNRGVVTATLTVWGPARALHSGHYGNAVANPAERLAALIASLKDEDGRVRIPGYYDGVAIDGDARAMLDAVPDDEDVLTRELGVASLQRGVGATLQDALQYPSLNVRGLAAGATGRRAATIVPDRAVAEFDLRTIPEIEPERAPALIRDWLAAHGYLVLDRPPTDAERAAHERIATWTVRPGGVAARTAPGAAVGRWVRAALRDAFGGEPVAIRTMGGTVPTGEIAAQLGVPFTILPLANADDNQHTHDENLRVGNMLDGVRALVTLLTTPYPGYGRCASTSSA</sequence>
<dbReference type="AlphaFoldDB" id="A0AAN2CAM0"/>
<keyword evidence="6" id="KW-1185">Reference proteome</keyword>
<dbReference type="Proteomes" id="UP001317532">
    <property type="component" value="Chromosome"/>
</dbReference>
<dbReference type="GO" id="GO:0006508">
    <property type="term" value="P:proteolysis"/>
    <property type="evidence" value="ECO:0007669"/>
    <property type="project" value="UniProtKB-KW"/>
</dbReference>
<dbReference type="Gene3D" id="3.30.70.360">
    <property type="match status" value="1"/>
</dbReference>
<keyword evidence="2" id="KW-0479">Metal-binding</keyword>
<dbReference type="Pfam" id="PF07687">
    <property type="entry name" value="M20_dimer"/>
    <property type="match status" value="1"/>
</dbReference>
<evidence type="ECO:0000256" key="1">
    <source>
        <dbReference type="ARBA" id="ARBA00022670"/>
    </source>
</evidence>
<dbReference type="PANTHER" id="PTHR43270:SF8">
    <property type="entry name" value="DI- AND TRIPEPTIDASE DUG2-RELATED"/>
    <property type="match status" value="1"/>
</dbReference>
<evidence type="ECO:0000256" key="2">
    <source>
        <dbReference type="ARBA" id="ARBA00022723"/>
    </source>
</evidence>
<keyword evidence="3" id="KW-0378">Hydrolase</keyword>
<dbReference type="KEGG" id="vab:WPS_30910"/>
<dbReference type="GO" id="GO:0046872">
    <property type="term" value="F:metal ion binding"/>
    <property type="evidence" value="ECO:0007669"/>
    <property type="project" value="UniProtKB-KW"/>
</dbReference>
<evidence type="ECO:0000259" key="4">
    <source>
        <dbReference type="Pfam" id="PF07687"/>
    </source>
</evidence>
<keyword evidence="1" id="KW-0645">Protease</keyword>
<proteinExistence type="predicted"/>
<dbReference type="EMBL" id="AP025523">
    <property type="protein sequence ID" value="BDE07815.1"/>
    <property type="molecule type" value="Genomic_DNA"/>
</dbReference>
<organism evidence="5 6">
    <name type="scientific">Vulcanimicrobium alpinum</name>
    <dbReference type="NCBI Taxonomy" id="3016050"/>
    <lineage>
        <taxon>Bacteria</taxon>
        <taxon>Bacillati</taxon>
        <taxon>Vulcanimicrobiota</taxon>
        <taxon>Vulcanimicrobiia</taxon>
        <taxon>Vulcanimicrobiales</taxon>
        <taxon>Vulcanimicrobiaceae</taxon>
        <taxon>Vulcanimicrobium</taxon>
    </lineage>
</organism>
<gene>
    <name evidence="5" type="ORF">WPS_30910</name>
</gene>
<protein>
    <submittedName>
        <fullName evidence="5">Peptidase</fullName>
    </submittedName>
</protein>
<dbReference type="Gene3D" id="3.40.630.10">
    <property type="entry name" value="Zn peptidases"/>
    <property type="match status" value="1"/>
</dbReference>
<dbReference type="Pfam" id="PF01546">
    <property type="entry name" value="Peptidase_M20"/>
    <property type="match status" value="1"/>
</dbReference>
<evidence type="ECO:0000313" key="6">
    <source>
        <dbReference type="Proteomes" id="UP001317532"/>
    </source>
</evidence>
<dbReference type="RefSeq" id="WP_317995378.1">
    <property type="nucleotide sequence ID" value="NZ_AP025523.1"/>
</dbReference>
<dbReference type="InterPro" id="IPR002933">
    <property type="entry name" value="Peptidase_M20"/>
</dbReference>
<evidence type="ECO:0000313" key="5">
    <source>
        <dbReference type="EMBL" id="BDE07815.1"/>
    </source>
</evidence>
<dbReference type="GO" id="GO:0008233">
    <property type="term" value="F:peptidase activity"/>
    <property type="evidence" value="ECO:0007669"/>
    <property type="project" value="UniProtKB-KW"/>
</dbReference>
<dbReference type="SUPFAM" id="SSF53187">
    <property type="entry name" value="Zn-dependent exopeptidases"/>
    <property type="match status" value="1"/>
</dbReference>